<feature type="domain" description="HTH araC/xylS-type" evidence="5">
    <location>
        <begin position="241"/>
        <end position="344"/>
    </location>
</feature>
<dbReference type="InterPro" id="IPR009057">
    <property type="entry name" value="Homeodomain-like_sf"/>
</dbReference>
<dbReference type="Gene3D" id="1.10.10.60">
    <property type="entry name" value="Homeodomain-like"/>
    <property type="match status" value="1"/>
</dbReference>
<evidence type="ECO:0000313" key="6">
    <source>
        <dbReference type="EMBL" id="MDT0582952.1"/>
    </source>
</evidence>
<feature type="transmembrane region" description="Helical" evidence="4">
    <location>
        <begin position="92"/>
        <end position="112"/>
    </location>
</feature>
<evidence type="ECO:0000313" key="7">
    <source>
        <dbReference type="Proteomes" id="UP001249020"/>
    </source>
</evidence>
<dbReference type="RefSeq" id="WP_311361721.1">
    <property type="nucleotide sequence ID" value="NZ_JAVRIE010000003.1"/>
</dbReference>
<dbReference type="SMART" id="SM00342">
    <property type="entry name" value="HTH_ARAC"/>
    <property type="match status" value="1"/>
</dbReference>
<dbReference type="PROSITE" id="PS00041">
    <property type="entry name" value="HTH_ARAC_FAMILY_1"/>
    <property type="match status" value="1"/>
</dbReference>
<evidence type="ECO:0000256" key="1">
    <source>
        <dbReference type="ARBA" id="ARBA00023015"/>
    </source>
</evidence>
<keyword evidence="3" id="KW-0804">Transcription</keyword>
<feature type="transmembrane region" description="Helical" evidence="4">
    <location>
        <begin position="132"/>
        <end position="152"/>
    </location>
</feature>
<name>A0AAW8R3N1_9ALTE</name>
<dbReference type="PANTHER" id="PTHR43280:SF29">
    <property type="entry name" value="ARAC-FAMILY TRANSCRIPTIONAL REGULATOR"/>
    <property type="match status" value="1"/>
</dbReference>
<gene>
    <name evidence="6" type="ORF">RM544_10405</name>
</gene>
<sequence>MELLEVAQLFIVLLSFALGIFHFRLKERHLLHFIFAIFCASSSMYIAHKLASNYWDPYHHLIGLLGVGISSGYWLFARAFFRKNNPINQHHLLFVALLSACLILRHLFLFSQKIGLVDSIWLPMLSNVLTEIIAILYPGMLILIFWEGYRVLHGATAIQRKMAAIYLSSFIFCVISVMLIGASLPSTLAAGAGRDWLSAFAFFVILISTHGLIIFRQHQFEQKEKSTNSNVQEESILAKQIHVMLVEEKRFLEPNLRVADIARELDVPEYRIRAIMLNHFNAKNFNHYVNHMRVEYAKAILSAPDKRDWPVLVVGIESGFASVAPFTRAFKEFSGCTPGQYRKQQLEIQ</sequence>
<dbReference type="GO" id="GO:0043565">
    <property type="term" value="F:sequence-specific DNA binding"/>
    <property type="evidence" value="ECO:0007669"/>
    <property type="project" value="InterPro"/>
</dbReference>
<evidence type="ECO:0000256" key="2">
    <source>
        <dbReference type="ARBA" id="ARBA00023125"/>
    </source>
</evidence>
<protein>
    <submittedName>
        <fullName evidence="6">Helix-turn-helix transcriptional regulator</fullName>
    </submittedName>
</protein>
<dbReference type="PANTHER" id="PTHR43280">
    <property type="entry name" value="ARAC-FAMILY TRANSCRIPTIONAL REGULATOR"/>
    <property type="match status" value="1"/>
</dbReference>
<feature type="transmembrane region" description="Helical" evidence="4">
    <location>
        <begin position="30"/>
        <end position="48"/>
    </location>
</feature>
<organism evidence="6 7">
    <name type="scientific">Brumicola blandensis</name>
    <dbReference type="NCBI Taxonomy" id="3075611"/>
    <lineage>
        <taxon>Bacteria</taxon>
        <taxon>Pseudomonadati</taxon>
        <taxon>Pseudomonadota</taxon>
        <taxon>Gammaproteobacteria</taxon>
        <taxon>Alteromonadales</taxon>
        <taxon>Alteromonadaceae</taxon>
        <taxon>Brumicola</taxon>
    </lineage>
</organism>
<keyword evidence="1" id="KW-0805">Transcription regulation</keyword>
<comment type="caution">
    <text evidence="6">The sequence shown here is derived from an EMBL/GenBank/DDBJ whole genome shotgun (WGS) entry which is preliminary data.</text>
</comment>
<dbReference type="SUPFAM" id="SSF46689">
    <property type="entry name" value="Homeodomain-like"/>
    <property type="match status" value="1"/>
</dbReference>
<keyword evidence="4" id="KW-1133">Transmembrane helix</keyword>
<evidence type="ECO:0000256" key="3">
    <source>
        <dbReference type="ARBA" id="ARBA00023163"/>
    </source>
</evidence>
<accession>A0AAW8R3N1</accession>
<dbReference type="InterPro" id="IPR018060">
    <property type="entry name" value="HTH_AraC"/>
</dbReference>
<dbReference type="EMBL" id="JAVRIE010000003">
    <property type="protein sequence ID" value="MDT0582952.1"/>
    <property type="molecule type" value="Genomic_DNA"/>
</dbReference>
<feature type="transmembrane region" description="Helical" evidence="4">
    <location>
        <begin position="6"/>
        <end position="23"/>
    </location>
</feature>
<feature type="transmembrane region" description="Helical" evidence="4">
    <location>
        <begin position="164"/>
        <end position="184"/>
    </location>
</feature>
<proteinExistence type="predicted"/>
<dbReference type="InterPro" id="IPR018062">
    <property type="entry name" value="HTH_AraC-typ_CS"/>
</dbReference>
<evidence type="ECO:0000259" key="5">
    <source>
        <dbReference type="PROSITE" id="PS01124"/>
    </source>
</evidence>
<keyword evidence="2" id="KW-0238">DNA-binding</keyword>
<dbReference type="Proteomes" id="UP001249020">
    <property type="component" value="Unassembled WGS sequence"/>
</dbReference>
<reference evidence="6 7" key="1">
    <citation type="submission" date="2023-09" db="EMBL/GenBank/DDBJ databases">
        <authorList>
            <person name="Rey-Velasco X."/>
        </authorList>
    </citation>
    <scope>NUCLEOTIDE SEQUENCE [LARGE SCALE GENOMIC DNA]</scope>
    <source>
        <strain evidence="6 7">W409</strain>
    </source>
</reference>
<keyword evidence="7" id="KW-1185">Reference proteome</keyword>
<dbReference type="Pfam" id="PF12833">
    <property type="entry name" value="HTH_18"/>
    <property type="match status" value="1"/>
</dbReference>
<dbReference type="PROSITE" id="PS01124">
    <property type="entry name" value="HTH_ARAC_FAMILY_2"/>
    <property type="match status" value="1"/>
</dbReference>
<keyword evidence="4" id="KW-0472">Membrane</keyword>
<feature type="transmembrane region" description="Helical" evidence="4">
    <location>
        <begin position="196"/>
        <end position="215"/>
    </location>
</feature>
<keyword evidence="4" id="KW-0812">Transmembrane</keyword>
<feature type="transmembrane region" description="Helical" evidence="4">
    <location>
        <begin position="60"/>
        <end position="80"/>
    </location>
</feature>
<evidence type="ECO:0000256" key="4">
    <source>
        <dbReference type="SAM" id="Phobius"/>
    </source>
</evidence>
<dbReference type="GO" id="GO:0003700">
    <property type="term" value="F:DNA-binding transcription factor activity"/>
    <property type="evidence" value="ECO:0007669"/>
    <property type="project" value="InterPro"/>
</dbReference>
<dbReference type="AlphaFoldDB" id="A0AAW8R3N1"/>